<feature type="transmembrane region" description="Helical" evidence="1">
    <location>
        <begin position="162"/>
        <end position="183"/>
    </location>
</feature>
<dbReference type="HOGENOM" id="CLU_934204_0_0_1"/>
<keyword evidence="3" id="KW-1185">Reference proteome</keyword>
<dbReference type="STRING" id="870435.A0A0C3KWJ0"/>
<dbReference type="OrthoDB" id="2801388at2759"/>
<proteinExistence type="predicted"/>
<sequence>MSTAKEVLRSSGGLWKSSKVDSSRASDNHSPHRLYSFCFFCGLSGHIRAGCHSFKSYLALGKCLLVNGCVVLPTGQEIPREVAARTLRDRLDNWSSLASQFETRRGSSLAFTHSRTLSKHSLPTIQLEPLTTHAATVKVAAYPGRIALASSFTFALADSNGFLAPFFLVVILAVLVLALSLILEESPFVRPLQAEAVAQPQSHSPTNATSLVPSAYLARYRAVPLAFWQARTTRRQLSVGTKLVCMRPAVQEIFAFLRIGPFSGSCGRISLVSAPRLSLFGRIVVHDECSMLISGLFG</sequence>
<reference evidence="2 3" key="1">
    <citation type="submission" date="2014-04" db="EMBL/GenBank/DDBJ databases">
        <authorList>
            <consortium name="DOE Joint Genome Institute"/>
            <person name="Kuo A."/>
            <person name="Kohler A."/>
            <person name="Costa M.D."/>
            <person name="Nagy L.G."/>
            <person name="Floudas D."/>
            <person name="Copeland A."/>
            <person name="Barry K.W."/>
            <person name="Cichocki N."/>
            <person name="Veneault-Fourrey C."/>
            <person name="LaButti K."/>
            <person name="Lindquist E.A."/>
            <person name="Lipzen A."/>
            <person name="Lundell T."/>
            <person name="Morin E."/>
            <person name="Murat C."/>
            <person name="Sun H."/>
            <person name="Tunlid A."/>
            <person name="Henrissat B."/>
            <person name="Grigoriev I.V."/>
            <person name="Hibbett D.S."/>
            <person name="Martin F."/>
            <person name="Nordberg H.P."/>
            <person name="Cantor M.N."/>
            <person name="Hua S.X."/>
        </authorList>
    </citation>
    <scope>NUCLEOTIDE SEQUENCE [LARGE SCALE GENOMIC DNA]</scope>
    <source>
        <strain evidence="2 3">Marx 270</strain>
    </source>
</reference>
<evidence type="ECO:0000256" key="1">
    <source>
        <dbReference type="SAM" id="Phobius"/>
    </source>
</evidence>
<dbReference type="Proteomes" id="UP000054217">
    <property type="component" value="Unassembled WGS sequence"/>
</dbReference>
<keyword evidence="1" id="KW-0472">Membrane</keyword>
<protein>
    <recommendedName>
        <fullName evidence="4">CCHC-type domain-containing protein</fullName>
    </recommendedName>
</protein>
<accession>A0A0C3KWJ0</accession>
<evidence type="ECO:0000313" key="2">
    <source>
        <dbReference type="EMBL" id="KIO13857.1"/>
    </source>
</evidence>
<evidence type="ECO:0000313" key="3">
    <source>
        <dbReference type="Proteomes" id="UP000054217"/>
    </source>
</evidence>
<gene>
    <name evidence="2" type="ORF">M404DRAFT_18121</name>
</gene>
<dbReference type="AlphaFoldDB" id="A0A0C3KWJ0"/>
<evidence type="ECO:0008006" key="4">
    <source>
        <dbReference type="Google" id="ProtNLM"/>
    </source>
</evidence>
<keyword evidence="1" id="KW-0812">Transmembrane</keyword>
<dbReference type="EMBL" id="KN831945">
    <property type="protein sequence ID" value="KIO13857.1"/>
    <property type="molecule type" value="Genomic_DNA"/>
</dbReference>
<dbReference type="InParanoid" id="A0A0C3KWJ0"/>
<keyword evidence="1" id="KW-1133">Transmembrane helix</keyword>
<reference evidence="3" key="2">
    <citation type="submission" date="2015-01" db="EMBL/GenBank/DDBJ databases">
        <title>Evolutionary Origins and Diversification of the Mycorrhizal Mutualists.</title>
        <authorList>
            <consortium name="DOE Joint Genome Institute"/>
            <consortium name="Mycorrhizal Genomics Consortium"/>
            <person name="Kohler A."/>
            <person name="Kuo A."/>
            <person name="Nagy L.G."/>
            <person name="Floudas D."/>
            <person name="Copeland A."/>
            <person name="Barry K.W."/>
            <person name="Cichocki N."/>
            <person name="Veneault-Fourrey C."/>
            <person name="LaButti K."/>
            <person name="Lindquist E.A."/>
            <person name="Lipzen A."/>
            <person name="Lundell T."/>
            <person name="Morin E."/>
            <person name="Murat C."/>
            <person name="Riley R."/>
            <person name="Ohm R."/>
            <person name="Sun H."/>
            <person name="Tunlid A."/>
            <person name="Henrissat B."/>
            <person name="Grigoriev I.V."/>
            <person name="Hibbett D.S."/>
            <person name="Martin F."/>
        </authorList>
    </citation>
    <scope>NUCLEOTIDE SEQUENCE [LARGE SCALE GENOMIC DNA]</scope>
    <source>
        <strain evidence="3">Marx 270</strain>
    </source>
</reference>
<name>A0A0C3KWJ0_PISTI</name>
<organism evidence="2 3">
    <name type="scientific">Pisolithus tinctorius Marx 270</name>
    <dbReference type="NCBI Taxonomy" id="870435"/>
    <lineage>
        <taxon>Eukaryota</taxon>
        <taxon>Fungi</taxon>
        <taxon>Dikarya</taxon>
        <taxon>Basidiomycota</taxon>
        <taxon>Agaricomycotina</taxon>
        <taxon>Agaricomycetes</taxon>
        <taxon>Agaricomycetidae</taxon>
        <taxon>Boletales</taxon>
        <taxon>Sclerodermatineae</taxon>
        <taxon>Pisolithaceae</taxon>
        <taxon>Pisolithus</taxon>
    </lineage>
</organism>